<dbReference type="Proteomes" id="UP001500973">
    <property type="component" value="Unassembled WGS sequence"/>
</dbReference>
<evidence type="ECO:0000313" key="2">
    <source>
        <dbReference type="EMBL" id="GAA1435337.1"/>
    </source>
</evidence>
<keyword evidence="1" id="KW-0812">Transmembrane</keyword>
<comment type="caution">
    <text evidence="2">The sequence shown here is derived from an EMBL/GenBank/DDBJ whole genome shotgun (WGS) entry which is preliminary data.</text>
</comment>
<name>A0ABN1Z8H2_9ACTN</name>
<sequence>MGQGSGWAVVRQPVSDLLTLALLGVLLPAMAGMALALLVRLEERPGHGERGWMVLLVPVIGGGTAGLAPQLL</sequence>
<keyword evidence="1" id="KW-0472">Membrane</keyword>
<reference evidence="2 3" key="1">
    <citation type="journal article" date="2019" name="Int. J. Syst. Evol. Microbiol.">
        <title>The Global Catalogue of Microorganisms (GCM) 10K type strain sequencing project: providing services to taxonomists for standard genome sequencing and annotation.</title>
        <authorList>
            <consortium name="The Broad Institute Genomics Platform"/>
            <consortium name="The Broad Institute Genome Sequencing Center for Infectious Disease"/>
            <person name="Wu L."/>
            <person name="Ma J."/>
        </authorList>
    </citation>
    <scope>NUCLEOTIDE SEQUENCE [LARGE SCALE GENOMIC DNA]</scope>
    <source>
        <strain evidence="2 3">JCM 11756</strain>
    </source>
</reference>
<dbReference type="EMBL" id="BAAAIZ010000128">
    <property type="protein sequence ID" value="GAA1435337.1"/>
    <property type="molecule type" value="Genomic_DNA"/>
</dbReference>
<keyword evidence="1" id="KW-1133">Transmembrane helix</keyword>
<organism evidence="2 3">
    <name type="scientific">Streptomyces thermospinosisporus</name>
    <dbReference type="NCBI Taxonomy" id="161482"/>
    <lineage>
        <taxon>Bacteria</taxon>
        <taxon>Bacillati</taxon>
        <taxon>Actinomycetota</taxon>
        <taxon>Actinomycetes</taxon>
        <taxon>Kitasatosporales</taxon>
        <taxon>Streptomycetaceae</taxon>
        <taxon>Streptomyces</taxon>
    </lineage>
</organism>
<feature type="transmembrane region" description="Helical" evidence="1">
    <location>
        <begin position="51"/>
        <end position="71"/>
    </location>
</feature>
<proteinExistence type="predicted"/>
<keyword evidence="3" id="KW-1185">Reference proteome</keyword>
<evidence type="ECO:0000313" key="3">
    <source>
        <dbReference type="Proteomes" id="UP001500973"/>
    </source>
</evidence>
<gene>
    <name evidence="2" type="ORF">GCM10009601_61220</name>
</gene>
<accession>A0ABN1Z8H2</accession>
<protein>
    <submittedName>
        <fullName evidence="2">Uncharacterized protein</fullName>
    </submittedName>
</protein>
<feature type="transmembrane region" description="Helical" evidence="1">
    <location>
        <begin position="20"/>
        <end position="39"/>
    </location>
</feature>
<evidence type="ECO:0000256" key="1">
    <source>
        <dbReference type="SAM" id="Phobius"/>
    </source>
</evidence>